<dbReference type="EMBL" id="CP120988">
    <property type="protein sequence ID" value="WLQ61365.1"/>
    <property type="molecule type" value="Genomic_DNA"/>
</dbReference>
<proteinExistence type="predicted"/>
<accession>A0ABY9J199</accession>
<sequence length="196" mass="21283">MTVDGNGDKAVFRRAAAEHMDKVLSVLDEAAGWLEARGVSQWPSRFEAAWVEKALTRGETWLVEIGGKVAGTVTVDWSDPLWADLGGPAGYVRRMAVRRWAAGLGSVILDWAGDIALQRGANALRLDCVNSNRHLRSYYEAQGFVHRGDVPVGGAPGQRQDDGPVTRVSRYEQALTRRRAADRAPGLGESGFVSLP</sequence>
<keyword evidence="3" id="KW-1185">Reference proteome</keyword>
<dbReference type="SUPFAM" id="SSF55729">
    <property type="entry name" value="Acyl-CoA N-acyltransferases (Nat)"/>
    <property type="match status" value="1"/>
</dbReference>
<organism evidence="2 3">
    <name type="scientific">Streptomyces poriferorum</name>
    <dbReference type="NCBI Taxonomy" id="2798799"/>
    <lineage>
        <taxon>Bacteria</taxon>
        <taxon>Bacillati</taxon>
        <taxon>Actinomycetota</taxon>
        <taxon>Actinomycetes</taxon>
        <taxon>Kitasatosporales</taxon>
        <taxon>Streptomycetaceae</taxon>
        <taxon>Streptomyces</taxon>
    </lineage>
</organism>
<name>A0ABY9J199_9ACTN</name>
<dbReference type="Gene3D" id="3.40.630.30">
    <property type="match status" value="1"/>
</dbReference>
<dbReference type="RefSeq" id="WP_306068606.1">
    <property type="nucleotide sequence ID" value="NZ_CP120988.1"/>
</dbReference>
<evidence type="ECO:0000259" key="1">
    <source>
        <dbReference type="PROSITE" id="PS51186"/>
    </source>
</evidence>
<dbReference type="InterPro" id="IPR000182">
    <property type="entry name" value="GNAT_dom"/>
</dbReference>
<reference evidence="2 3" key="1">
    <citation type="submission" date="2023-03" db="EMBL/GenBank/DDBJ databases">
        <title>Isolation and description of six Streptomyces strains from soil environments, able to metabolize different microbial glucans.</title>
        <authorList>
            <person name="Widen T."/>
            <person name="Larsbrink J."/>
        </authorList>
    </citation>
    <scope>NUCLEOTIDE SEQUENCE [LARGE SCALE GENOMIC DNA]</scope>
    <source>
        <strain evidence="2 3">Alt2</strain>
    </source>
</reference>
<gene>
    <name evidence="2" type="ORF">P8A19_40760</name>
</gene>
<dbReference type="InterPro" id="IPR016181">
    <property type="entry name" value="Acyl_CoA_acyltransferase"/>
</dbReference>
<dbReference type="Pfam" id="PF00583">
    <property type="entry name" value="Acetyltransf_1"/>
    <property type="match status" value="1"/>
</dbReference>
<evidence type="ECO:0000313" key="2">
    <source>
        <dbReference type="EMBL" id="WLQ61365.1"/>
    </source>
</evidence>
<dbReference type="Proteomes" id="UP001235744">
    <property type="component" value="Chromosome"/>
</dbReference>
<evidence type="ECO:0000313" key="3">
    <source>
        <dbReference type="Proteomes" id="UP001235744"/>
    </source>
</evidence>
<dbReference type="PROSITE" id="PS51186">
    <property type="entry name" value="GNAT"/>
    <property type="match status" value="1"/>
</dbReference>
<feature type="domain" description="N-acetyltransferase" evidence="1">
    <location>
        <begin position="10"/>
        <end position="178"/>
    </location>
</feature>
<protein>
    <submittedName>
        <fullName evidence="2">GNAT family N-acetyltransferase</fullName>
    </submittedName>
</protein>